<name>A0A1I2HS68_9BURK</name>
<organism evidence="1 2">
    <name type="scientific">Paracidovorax wautersii</name>
    <dbReference type="NCBI Taxonomy" id="1177982"/>
    <lineage>
        <taxon>Bacteria</taxon>
        <taxon>Pseudomonadati</taxon>
        <taxon>Pseudomonadota</taxon>
        <taxon>Betaproteobacteria</taxon>
        <taxon>Burkholderiales</taxon>
        <taxon>Comamonadaceae</taxon>
        <taxon>Paracidovorax</taxon>
    </lineage>
</organism>
<protein>
    <submittedName>
        <fullName evidence="1">Uncharacterized protein</fullName>
    </submittedName>
</protein>
<dbReference type="EMBL" id="FONX01000031">
    <property type="protein sequence ID" value="SFF32749.1"/>
    <property type="molecule type" value="Genomic_DNA"/>
</dbReference>
<evidence type="ECO:0000313" key="1">
    <source>
        <dbReference type="EMBL" id="SFF32749.1"/>
    </source>
</evidence>
<accession>A0A1I2HS68</accession>
<dbReference type="AlphaFoldDB" id="A0A1I2HS68"/>
<sequence length="218" mass="22107">MSSVDRLRQVIADTVQIDAQALQAAIGRLVVATSAEHPAAPAGARSAHDAAAGVTVLLADRIPVGQEAQVLAADLRSSCWATVPTSCWALMGKCKETWKVKRKASSSLAHGLAGLKASLQPLAPLALHGIASHYRLHGAHGSHRAVSSPAMASSCSASIGAQARALHAWAALTTAQAACHSGVLGSSSFSAPLPNFPLCGVGVGAPACSRLASRVDSM</sequence>
<dbReference type="RefSeq" id="WP_092942601.1">
    <property type="nucleotide sequence ID" value="NZ_FONX01000031.1"/>
</dbReference>
<reference evidence="2" key="1">
    <citation type="submission" date="2016-10" db="EMBL/GenBank/DDBJ databases">
        <authorList>
            <person name="Varghese N."/>
            <person name="Submissions S."/>
        </authorList>
    </citation>
    <scope>NUCLEOTIDE SEQUENCE [LARGE SCALE GENOMIC DNA]</scope>
    <source>
        <strain evidence="2">DSM 27981</strain>
    </source>
</reference>
<proteinExistence type="predicted"/>
<evidence type="ECO:0000313" key="2">
    <source>
        <dbReference type="Proteomes" id="UP000199119"/>
    </source>
</evidence>
<keyword evidence="2" id="KW-1185">Reference proteome</keyword>
<dbReference type="Proteomes" id="UP000199119">
    <property type="component" value="Unassembled WGS sequence"/>
</dbReference>
<gene>
    <name evidence="1" type="ORF">SAMN04489711_13123</name>
</gene>